<evidence type="ECO:0000256" key="2">
    <source>
        <dbReference type="SAM" id="SignalP"/>
    </source>
</evidence>
<dbReference type="InterPro" id="IPR011659">
    <property type="entry name" value="WD40"/>
</dbReference>
<feature type="signal peptide" evidence="2">
    <location>
        <begin position="1"/>
        <end position="23"/>
    </location>
</feature>
<evidence type="ECO:0000256" key="1">
    <source>
        <dbReference type="ARBA" id="ARBA00009820"/>
    </source>
</evidence>
<protein>
    <submittedName>
        <fullName evidence="3">Tol-Pal system protein TolB</fullName>
    </submittedName>
</protein>
<dbReference type="InterPro" id="IPR011042">
    <property type="entry name" value="6-blade_b-propeller_TolB-like"/>
</dbReference>
<evidence type="ECO:0000313" key="4">
    <source>
        <dbReference type="Proteomes" id="UP001152467"/>
    </source>
</evidence>
<keyword evidence="2" id="KW-0732">Signal</keyword>
<dbReference type="AlphaFoldDB" id="A0A9W4R4X3"/>
<dbReference type="PANTHER" id="PTHR36842">
    <property type="entry name" value="PROTEIN TOLB HOMOLOG"/>
    <property type="match status" value="1"/>
</dbReference>
<dbReference type="Gene3D" id="2.120.10.30">
    <property type="entry name" value="TolB, C-terminal domain"/>
    <property type="match status" value="1"/>
</dbReference>
<dbReference type="Pfam" id="PF07676">
    <property type="entry name" value="PD40"/>
    <property type="match status" value="1"/>
</dbReference>
<proteinExistence type="inferred from homology"/>
<evidence type="ECO:0000313" key="3">
    <source>
        <dbReference type="EMBL" id="CAH9066221.1"/>
    </source>
</evidence>
<comment type="caution">
    <text evidence="3">The sequence shown here is derived from an EMBL/GenBank/DDBJ whole genome shotgun (WGS) entry which is preliminary data.</text>
</comment>
<feature type="chain" id="PRO_5040743127" evidence="2">
    <location>
        <begin position="24"/>
        <end position="967"/>
    </location>
</feature>
<dbReference type="SUPFAM" id="SSF82171">
    <property type="entry name" value="DPP6 N-terminal domain-like"/>
    <property type="match status" value="1"/>
</dbReference>
<gene>
    <name evidence="3" type="primary">tolB_7</name>
    <name evidence="3" type="ORF">PSECIP111854_03844</name>
</gene>
<dbReference type="EMBL" id="CAMAPC010000024">
    <property type="protein sequence ID" value="CAH9066221.1"/>
    <property type="molecule type" value="Genomic_DNA"/>
</dbReference>
<keyword evidence="4" id="KW-1185">Reference proteome</keyword>
<reference evidence="3" key="1">
    <citation type="submission" date="2022-07" db="EMBL/GenBank/DDBJ databases">
        <authorList>
            <person name="Criscuolo A."/>
        </authorList>
    </citation>
    <scope>NUCLEOTIDE SEQUENCE</scope>
    <source>
        <strain evidence="3">CIP111854</strain>
    </source>
</reference>
<organism evidence="3 4">
    <name type="scientific">Pseudoalteromonas holothuriae</name>
    <dbReference type="NCBI Taxonomy" id="2963714"/>
    <lineage>
        <taxon>Bacteria</taxon>
        <taxon>Pseudomonadati</taxon>
        <taxon>Pseudomonadota</taxon>
        <taxon>Gammaproteobacteria</taxon>
        <taxon>Alteromonadales</taxon>
        <taxon>Pseudoalteromonadaceae</taxon>
        <taxon>Pseudoalteromonas</taxon>
    </lineage>
</organism>
<accession>A0A9W4R4X3</accession>
<sequence length="967" mass="110195">MCIQSIVTNCLKLSGLLVMSVWASPNWFTLNTAHFNVHYTQGHEAWARSAAQELEIVRDKVWQQQKRVLEGKADVVVFDPNHAANGFALPSTDNPLMALFTTPPQSDTAISNHASWQQLLILHEYIHLVHLSQPSRHHWKQVLRDSWDIFDLSQAMMPRWVAEGYATLMESKMTGRGRIYDNYTNALLTELAQQGGLLSYDQLNEGNDEYYSKAMAYLLGGRFLAWLEAHYSQSTLDAVWTRMRAVESRSFDSAFYGVFAEHPATLYRRFIAEFTYKAMSKEQQEAPLHSTLWQDYKYSATSPALSADGSKLAIVERDRKGRVKLNVYETKDDPTAEEEFIEQQQARLVADPKDIADVRPKVFAKKTLHTLEPINFSGIRYPKWYDENSLYFIASIYSQNTIHARRGELFKWSLDTGKVEQLTQELAIRRFTLSQDGQTIFAEQVLNGYSELVQIDTNKQEVTPLFSKQLSTLYDFPTLHDAQQQLAYLKHTLNQGWKLYIQDLATQEQRQVPMPQGYQYATQPSWSKSGDALYFVAGNRGSVDIYRYELATNALYKLTQGQSLFAFPMEQPSGELLYLSSGFQGNDMHQLPAIMPGQLVYELAEQDSMESHSIRAKSRQVQSASAQLEPQIQLPLAKIYQHEAKVAQYDIWQQSASMALGTQYTSASTSVLNVGVKGSDFLEQLSWHVGLTQGVTNNALNGMFAKARYQHGQSQWDLHIFDYKLDAQKQYESTLGYKEQHGVYGQFSRAYQWQQLRLQGQLSGLASKQHQQGHNVSENWLRVGAQQSWQYDNQSFAIGQKLSGYWVEGKTDGQDWQGQNITGTLFGKAFYMPMYVSYQFAKRQRQTLQLGGFSSSLLPQSRLVNMQIAPDLPFYAAQGNKYEGYGGAIALRASSPWLYYQQHQLDEQVFAQSYGVKWSTGLNGQTWLGKFAPAGLSDLRLDVGLSRVEGDKIDNENRAWLGLWYDL</sequence>
<dbReference type="Proteomes" id="UP001152467">
    <property type="component" value="Unassembled WGS sequence"/>
</dbReference>
<name>A0A9W4R4X3_9GAMM</name>
<comment type="similarity">
    <text evidence="1">Belongs to the TolB family.</text>
</comment>